<dbReference type="AlphaFoldDB" id="A0A3A4RG91"/>
<accession>A0A3A4RG91</accession>
<dbReference type="EMBL" id="QZJZ01000026">
    <property type="protein sequence ID" value="RJP60581.1"/>
    <property type="molecule type" value="Genomic_DNA"/>
</dbReference>
<evidence type="ECO:0000256" key="1">
    <source>
        <dbReference type="SAM" id="MobiDB-lite"/>
    </source>
</evidence>
<dbReference type="Proteomes" id="UP000266426">
    <property type="component" value="Unassembled WGS sequence"/>
</dbReference>
<proteinExistence type="predicted"/>
<evidence type="ECO:0000313" key="3">
    <source>
        <dbReference type="Proteomes" id="UP000266426"/>
    </source>
</evidence>
<gene>
    <name evidence="2" type="ORF">C4541_03730</name>
</gene>
<feature type="compositionally biased region" description="Basic and acidic residues" evidence="1">
    <location>
        <begin position="66"/>
        <end position="77"/>
    </location>
</feature>
<sequence length="169" mass="19046">MKAYIIIFGVFGVFLQIGYAQVENPYKSTTEKKETFVNDRFFRGSEKDVQQGGTFYYNNSGQQVGRSEKQGDTKRFYDSSGAYTGYTRSDFSRDQYYDSTGKYTGYSVQEGDIIRHYSSGGEYLGYTQQQDGIKLQFDGRSGIQGQSVELQSGSGETNANAVRSLLENR</sequence>
<reference evidence="2 3" key="1">
    <citation type="journal article" date="2017" name="ISME J.">
        <title>Energy and carbon metabolisms in a deep terrestrial subsurface fluid microbial community.</title>
        <authorList>
            <person name="Momper L."/>
            <person name="Jungbluth S.P."/>
            <person name="Lee M.D."/>
            <person name="Amend J.P."/>
        </authorList>
    </citation>
    <scope>NUCLEOTIDE SEQUENCE [LARGE SCALE GENOMIC DNA]</scope>
    <source>
        <strain evidence="2">SURF_26</strain>
    </source>
</reference>
<evidence type="ECO:0000313" key="2">
    <source>
        <dbReference type="EMBL" id="RJP60581.1"/>
    </source>
</evidence>
<feature type="region of interest" description="Disordered" evidence="1">
    <location>
        <begin position="60"/>
        <end position="86"/>
    </location>
</feature>
<name>A0A3A4RG91_9BACT</name>
<comment type="caution">
    <text evidence="2">The sequence shown here is derived from an EMBL/GenBank/DDBJ whole genome shotgun (WGS) entry which is preliminary data.</text>
</comment>
<organism evidence="2 3">
    <name type="scientific">Candidatus Auribacter fodinae</name>
    <dbReference type="NCBI Taxonomy" id="2093366"/>
    <lineage>
        <taxon>Bacteria</taxon>
        <taxon>Pseudomonadati</taxon>
        <taxon>Candidatus Auribacterota</taxon>
        <taxon>Candidatus Auribacteria</taxon>
        <taxon>Candidatus Auribacterales</taxon>
        <taxon>Candidatus Auribacteraceae</taxon>
        <taxon>Candidatus Auribacter</taxon>
    </lineage>
</organism>
<protein>
    <submittedName>
        <fullName evidence="2">Uncharacterized protein</fullName>
    </submittedName>
</protein>